<proteinExistence type="predicted"/>
<evidence type="ECO:0000313" key="2">
    <source>
        <dbReference type="EMBL" id="MER2491863.1"/>
    </source>
</evidence>
<comment type="caution">
    <text evidence="2">The sequence shown here is derived from an EMBL/GenBank/DDBJ whole genome shotgun (WGS) entry which is preliminary data.</text>
</comment>
<organism evidence="2 3">
    <name type="scientific">Catenovulum sediminis</name>
    <dbReference type="NCBI Taxonomy" id="1740262"/>
    <lineage>
        <taxon>Bacteria</taxon>
        <taxon>Pseudomonadati</taxon>
        <taxon>Pseudomonadota</taxon>
        <taxon>Gammaproteobacteria</taxon>
        <taxon>Alteromonadales</taxon>
        <taxon>Alteromonadaceae</taxon>
        <taxon>Catenovulum</taxon>
    </lineage>
</organism>
<feature type="signal peptide" evidence="1">
    <location>
        <begin position="1"/>
        <end position="20"/>
    </location>
</feature>
<feature type="chain" id="PRO_5047457988" evidence="1">
    <location>
        <begin position="21"/>
        <end position="299"/>
    </location>
</feature>
<sequence length="299" mass="33281">MWRSVSLLFVFITQIKSVMAAPTAVLYPDVREPYLSIFEQIRSGVKESSQSQVQGVALGSDTDVPSLIKKLKSDDVSRIVLLGSRGYGIASELTAQFSLVVGAYPSTPGTFGGVSMMTAPAQVIKKLNLVAPNVKNVYLIVSEQNRWIAELLEQISKTAKFKPHIHVVNNLKESVQTYHKISVQGQLGPEDAIWLPIDTVAMHEKVILPMVLKASWEKKFVLFSSIPTHAKRGALFSFYPDNYELGKQLGNMLHNNDKNIPLLPMSHILLAVNLRTAKHLGITYTSQEKEQFNIILPER</sequence>
<dbReference type="InterPro" id="IPR007487">
    <property type="entry name" value="ABC_transpt-TYRBP-like"/>
</dbReference>
<keyword evidence="3" id="KW-1185">Reference proteome</keyword>
<gene>
    <name evidence="2" type="ORF">ABS311_08195</name>
</gene>
<evidence type="ECO:0000313" key="3">
    <source>
        <dbReference type="Proteomes" id="UP001467690"/>
    </source>
</evidence>
<dbReference type="EMBL" id="JBELOE010000152">
    <property type="protein sequence ID" value="MER2491863.1"/>
    <property type="molecule type" value="Genomic_DNA"/>
</dbReference>
<name>A0ABV1RG08_9ALTE</name>
<dbReference type="Pfam" id="PF04392">
    <property type="entry name" value="ABC_sub_bind"/>
    <property type="match status" value="1"/>
</dbReference>
<dbReference type="Gene3D" id="3.40.50.2300">
    <property type="match status" value="1"/>
</dbReference>
<protein>
    <submittedName>
        <fullName evidence="2">ABC transporter substrate binding protein</fullName>
    </submittedName>
</protein>
<evidence type="ECO:0000256" key="1">
    <source>
        <dbReference type="SAM" id="SignalP"/>
    </source>
</evidence>
<dbReference type="Proteomes" id="UP001467690">
    <property type="component" value="Unassembled WGS sequence"/>
</dbReference>
<dbReference type="RefSeq" id="WP_350401438.1">
    <property type="nucleotide sequence ID" value="NZ_JBELOE010000152.1"/>
</dbReference>
<dbReference type="PANTHER" id="PTHR35271">
    <property type="entry name" value="ABC TRANSPORTER, SUBSTRATE-BINDING LIPOPROTEIN-RELATED"/>
    <property type="match status" value="1"/>
</dbReference>
<reference evidence="2 3" key="1">
    <citation type="submission" date="2024-06" db="EMBL/GenBank/DDBJ databases">
        <authorList>
            <person name="Chen R.Y."/>
        </authorList>
    </citation>
    <scope>NUCLEOTIDE SEQUENCE [LARGE SCALE GENOMIC DNA]</scope>
    <source>
        <strain evidence="2 3">D2</strain>
    </source>
</reference>
<accession>A0ABV1RG08</accession>
<dbReference type="PANTHER" id="PTHR35271:SF1">
    <property type="entry name" value="ABC TRANSPORTER, SUBSTRATE-BINDING LIPOPROTEIN"/>
    <property type="match status" value="1"/>
</dbReference>
<keyword evidence="1" id="KW-0732">Signal</keyword>